<name>A0A8A3PNF6_9HELO</name>
<keyword evidence="3" id="KW-1185">Reference proteome</keyword>
<gene>
    <name evidence="2" type="ORF">DSL72_009039</name>
</gene>
<dbReference type="EMBL" id="CP063412">
    <property type="protein sequence ID" value="QSZ36948.1"/>
    <property type="molecule type" value="Genomic_DNA"/>
</dbReference>
<evidence type="ECO:0000313" key="3">
    <source>
        <dbReference type="Proteomes" id="UP000672032"/>
    </source>
</evidence>
<feature type="compositionally biased region" description="Basic and acidic residues" evidence="1">
    <location>
        <begin position="220"/>
        <end position="232"/>
    </location>
</feature>
<sequence>MRIKILEKSEEKTLNVLSIYTTTTITTTSTTTTSTSHRQAIEMAELSISVVLLQKLKQKASREADYYGPVTEKMHEGNLVTANTKWIRKEPLISSAEHNMRVVDDLCKFYWGEKSGITSASQAFPEMFEEAGRKPLKPIKEEAPKANPAPASASASASAPAPLKFPGQMFCCVANNILEVYKIRTAKELADEKLVAEKLVAEKLAVEKLAAEKLASQKPKAAEKDKKVEKSLTDSAWNPQNSKPTYGEILKNAPEASKAAGGSTRQPERQNARPERLRRPQEPGDTENKHPVLTLPLGKDGNPLLFVVVQSQPGKVSRMFVGPGGAYVRQVEQYFGAYKSWESIPEDEKRALVSTQQFLTRWARLENRPEDTPISTYLEGLLRNLPLVDERDGPLREFLTMTKAARNRPSSVSTSSKKPASNHGWGKYSRSAQNTRPVGPLHQVDDAIGTSRNDARIAELEKKMKSVRDKYDVTEDQSMDINGSMKDEHKVRTNYLGWHAEREALIKKRKPISAVLGGTESTNKKPNFASSNPFSALVSEKKKDGISLSLTSLALEEEEEEAPSFLNNLGGNSPSESSLD</sequence>
<dbReference type="OrthoDB" id="3553228at2759"/>
<feature type="region of interest" description="Disordered" evidence="1">
    <location>
        <begin position="557"/>
        <end position="580"/>
    </location>
</feature>
<feature type="compositionally biased region" description="Basic and acidic residues" evidence="1">
    <location>
        <begin position="266"/>
        <end position="290"/>
    </location>
</feature>
<evidence type="ECO:0000256" key="1">
    <source>
        <dbReference type="SAM" id="MobiDB-lite"/>
    </source>
</evidence>
<feature type="region of interest" description="Disordered" evidence="1">
    <location>
        <begin position="214"/>
        <end position="296"/>
    </location>
</feature>
<dbReference type="Proteomes" id="UP000672032">
    <property type="component" value="Chromosome 8"/>
</dbReference>
<feature type="compositionally biased region" description="Low complexity" evidence="1">
    <location>
        <begin position="407"/>
        <end position="422"/>
    </location>
</feature>
<feature type="compositionally biased region" description="Polar residues" evidence="1">
    <location>
        <begin position="233"/>
        <end position="244"/>
    </location>
</feature>
<organism evidence="2 3">
    <name type="scientific">Monilinia vaccinii-corymbosi</name>
    <dbReference type="NCBI Taxonomy" id="61207"/>
    <lineage>
        <taxon>Eukaryota</taxon>
        <taxon>Fungi</taxon>
        <taxon>Dikarya</taxon>
        <taxon>Ascomycota</taxon>
        <taxon>Pezizomycotina</taxon>
        <taxon>Leotiomycetes</taxon>
        <taxon>Helotiales</taxon>
        <taxon>Sclerotiniaceae</taxon>
        <taxon>Monilinia</taxon>
    </lineage>
</organism>
<proteinExistence type="predicted"/>
<feature type="compositionally biased region" description="Polar residues" evidence="1">
    <location>
        <begin position="565"/>
        <end position="580"/>
    </location>
</feature>
<reference evidence="2" key="1">
    <citation type="submission" date="2020-10" db="EMBL/GenBank/DDBJ databases">
        <title>Genome Sequence of Monilinia vaccinii-corymbosi Sheds Light on Mummy Berry Disease Infection of Blueberry and Mating Type.</title>
        <authorList>
            <person name="Yow A.G."/>
            <person name="Zhang Y."/>
            <person name="Bansal K."/>
            <person name="Eacker S.M."/>
            <person name="Sullivan S."/>
            <person name="Liachko I."/>
            <person name="Cubeta M.A."/>
            <person name="Rollins J.A."/>
            <person name="Ashrafi H."/>
        </authorList>
    </citation>
    <scope>NUCLEOTIDE SEQUENCE</scope>
    <source>
        <strain evidence="2">RL-1</strain>
    </source>
</reference>
<dbReference type="AlphaFoldDB" id="A0A8A3PNF6"/>
<feature type="region of interest" description="Disordered" evidence="1">
    <location>
        <begin position="404"/>
        <end position="452"/>
    </location>
</feature>
<accession>A0A8A3PNF6</accession>
<protein>
    <submittedName>
        <fullName evidence="2">Uncharacterized protein</fullName>
    </submittedName>
</protein>
<evidence type="ECO:0000313" key="2">
    <source>
        <dbReference type="EMBL" id="QSZ36948.1"/>
    </source>
</evidence>